<keyword evidence="2" id="KW-1185">Reference proteome</keyword>
<organism evidence="1 2">
    <name type="scientific">Tanacetum coccineum</name>
    <dbReference type="NCBI Taxonomy" id="301880"/>
    <lineage>
        <taxon>Eukaryota</taxon>
        <taxon>Viridiplantae</taxon>
        <taxon>Streptophyta</taxon>
        <taxon>Embryophyta</taxon>
        <taxon>Tracheophyta</taxon>
        <taxon>Spermatophyta</taxon>
        <taxon>Magnoliopsida</taxon>
        <taxon>eudicotyledons</taxon>
        <taxon>Gunneridae</taxon>
        <taxon>Pentapetalae</taxon>
        <taxon>asterids</taxon>
        <taxon>campanulids</taxon>
        <taxon>Asterales</taxon>
        <taxon>Asteraceae</taxon>
        <taxon>Asteroideae</taxon>
        <taxon>Anthemideae</taxon>
        <taxon>Anthemidinae</taxon>
        <taxon>Tanacetum</taxon>
    </lineage>
</organism>
<proteinExistence type="predicted"/>
<protein>
    <submittedName>
        <fullName evidence="1">Uncharacterized protein</fullName>
    </submittedName>
</protein>
<reference evidence="1" key="2">
    <citation type="submission" date="2022-01" db="EMBL/GenBank/DDBJ databases">
        <authorList>
            <person name="Yamashiro T."/>
            <person name="Shiraishi A."/>
            <person name="Satake H."/>
            <person name="Nakayama K."/>
        </authorList>
    </citation>
    <scope>NUCLEOTIDE SEQUENCE</scope>
</reference>
<gene>
    <name evidence="1" type="ORF">Tco_1122155</name>
</gene>
<accession>A0ABQ5J151</accession>
<reference evidence="1" key="1">
    <citation type="journal article" date="2022" name="Int. J. Mol. Sci.">
        <title>Draft Genome of Tanacetum Coccineum: Genomic Comparison of Closely Related Tanacetum-Family Plants.</title>
        <authorList>
            <person name="Yamashiro T."/>
            <person name="Shiraishi A."/>
            <person name="Nakayama K."/>
            <person name="Satake H."/>
        </authorList>
    </citation>
    <scope>NUCLEOTIDE SEQUENCE</scope>
</reference>
<dbReference type="Proteomes" id="UP001151760">
    <property type="component" value="Unassembled WGS sequence"/>
</dbReference>
<name>A0ABQ5J151_9ASTR</name>
<comment type="caution">
    <text evidence="1">The sequence shown here is derived from an EMBL/GenBank/DDBJ whole genome shotgun (WGS) entry which is preliminary data.</text>
</comment>
<evidence type="ECO:0000313" key="1">
    <source>
        <dbReference type="EMBL" id="GJU05725.1"/>
    </source>
</evidence>
<dbReference type="EMBL" id="BQNB010021372">
    <property type="protein sequence ID" value="GJU05725.1"/>
    <property type="molecule type" value="Genomic_DNA"/>
</dbReference>
<sequence>MINASDLAVEVDPFTMLWYFSFGRHLEDLHLTWAHLRLRTNTKTLEDLCLQSLETASQAIHDAVTTHKVTTSQHFETASARTDSYADLEDSTYDVDTTKMRRRCVVRCSNGILNFGKRFTPQQELSAEQAFWFRISNPTIESSNKSPVKVDVPSELPKVSLANASLKKLKFLLAQFDFMVKKRTTHDARTESEWEFEHTKVIFNNEIISFLKSLKDIFNVFDKDLLNEIMEVQIVFDQMDAAVQQSLVDKHCLEIAKK</sequence>
<evidence type="ECO:0000313" key="2">
    <source>
        <dbReference type="Proteomes" id="UP001151760"/>
    </source>
</evidence>